<keyword evidence="6 7" id="KW-0472">Membrane</keyword>
<feature type="transmembrane region" description="Helical" evidence="7">
    <location>
        <begin position="98"/>
        <end position="117"/>
    </location>
</feature>
<evidence type="ECO:0000256" key="1">
    <source>
        <dbReference type="ARBA" id="ARBA00004651"/>
    </source>
</evidence>
<evidence type="ECO:0000256" key="4">
    <source>
        <dbReference type="ARBA" id="ARBA00022692"/>
    </source>
</evidence>
<dbReference type="InterPro" id="IPR005115">
    <property type="entry name" value="Gly_transporter"/>
</dbReference>
<dbReference type="PANTHER" id="PTHR30506:SF3">
    <property type="entry name" value="UPF0126 INNER MEMBRANE PROTEIN YADS-RELATED"/>
    <property type="match status" value="1"/>
</dbReference>
<feature type="transmembrane region" description="Helical" evidence="7">
    <location>
        <begin position="123"/>
        <end position="144"/>
    </location>
</feature>
<dbReference type="PANTHER" id="PTHR30506">
    <property type="entry name" value="INNER MEMBRANE PROTEIN"/>
    <property type="match status" value="1"/>
</dbReference>
<feature type="domain" description="Glycine transporter" evidence="8">
    <location>
        <begin position="99"/>
        <end position="173"/>
    </location>
</feature>
<feature type="transmembrane region" description="Helical" evidence="7">
    <location>
        <begin position="38"/>
        <end position="62"/>
    </location>
</feature>
<dbReference type="AlphaFoldDB" id="A0A163S5R3"/>
<dbReference type="EMBL" id="LRIE01000061">
    <property type="protein sequence ID" value="KZM36041.1"/>
    <property type="molecule type" value="Genomic_DNA"/>
</dbReference>
<evidence type="ECO:0000259" key="8">
    <source>
        <dbReference type="Pfam" id="PF03458"/>
    </source>
</evidence>
<comment type="subcellular location">
    <subcellularLocation>
        <location evidence="1">Cell membrane</location>
        <topology evidence="1">Multi-pass membrane protein</topology>
    </subcellularLocation>
</comment>
<evidence type="ECO:0000313" key="10">
    <source>
        <dbReference type="Proteomes" id="UP000076447"/>
    </source>
</evidence>
<keyword evidence="4 7" id="KW-0812">Transmembrane</keyword>
<feature type="domain" description="Glycine transporter" evidence="8">
    <location>
        <begin position="13"/>
        <end position="87"/>
    </location>
</feature>
<gene>
    <name evidence="9" type="ORF">OJAG_12450</name>
</gene>
<dbReference type="STRING" id="43678.OJAG_12450"/>
<keyword evidence="5 7" id="KW-1133">Transmembrane helix</keyword>
<evidence type="ECO:0000313" key="9">
    <source>
        <dbReference type="EMBL" id="KZM36041.1"/>
    </source>
</evidence>
<comment type="caution">
    <text evidence="9">The sequence shown here is derived from an EMBL/GenBank/DDBJ whole genome shotgun (WGS) entry which is preliminary data.</text>
</comment>
<evidence type="ECO:0000256" key="3">
    <source>
        <dbReference type="ARBA" id="ARBA00022475"/>
    </source>
</evidence>
<feature type="transmembrane region" description="Helical" evidence="7">
    <location>
        <begin position="156"/>
        <end position="174"/>
    </location>
</feature>
<protein>
    <recommendedName>
        <fullName evidence="8">Glycine transporter domain-containing protein</fullName>
    </recommendedName>
</protein>
<feature type="transmembrane region" description="Helical" evidence="7">
    <location>
        <begin position="180"/>
        <end position="202"/>
    </location>
</feature>
<keyword evidence="3" id="KW-1003">Cell membrane</keyword>
<dbReference type="PATRIC" id="fig|43678.3.peg.1300"/>
<evidence type="ECO:0000256" key="2">
    <source>
        <dbReference type="ARBA" id="ARBA00008193"/>
    </source>
</evidence>
<dbReference type="Pfam" id="PF03458">
    <property type="entry name" value="Gly_transporter"/>
    <property type="match status" value="2"/>
</dbReference>
<name>A0A163S5R3_9CELL</name>
<feature type="transmembrane region" description="Helical" evidence="7">
    <location>
        <begin position="68"/>
        <end position="86"/>
    </location>
</feature>
<evidence type="ECO:0000256" key="5">
    <source>
        <dbReference type="ARBA" id="ARBA00022989"/>
    </source>
</evidence>
<feature type="transmembrane region" description="Helical" evidence="7">
    <location>
        <begin position="13"/>
        <end position="31"/>
    </location>
</feature>
<accession>A0A163S5R3</accession>
<dbReference type="GO" id="GO:0005886">
    <property type="term" value="C:plasma membrane"/>
    <property type="evidence" value="ECO:0007669"/>
    <property type="project" value="UniProtKB-SubCell"/>
</dbReference>
<proteinExistence type="inferred from homology"/>
<comment type="similarity">
    <text evidence="2">Belongs to the UPF0126 family.</text>
</comment>
<dbReference type="Proteomes" id="UP000076447">
    <property type="component" value="Unassembled WGS sequence"/>
</dbReference>
<organism evidence="9 10">
    <name type="scientific">Oerskovia enterophila</name>
    <dbReference type="NCBI Taxonomy" id="43678"/>
    <lineage>
        <taxon>Bacteria</taxon>
        <taxon>Bacillati</taxon>
        <taxon>Actinomycetota</taxon>
        <taxon>Actinomycetes</taxon>
        <taxon>Micrococcales</taxon>
        <taxon>Cellulomonadaceae</taxon>
        <taxon>Oerskovia</taxon>
    </lineage>
</organism>
<evidence type="ECO:0000256" key="6">
    <source>
        <dbReference type="ARBA" id="ARBA00023136"/>
    </source>
</evidence>
<evidence type="ECO:0000256" key="7">
    <source>
        <dbReference type="SAM" id="Phobius"/>
    </source>
</evidence>
<reference evidence="9 10" key="1">
    <citation type="submission" date="2016-01" db="EMBL/GenBank/DDBJ databases">
        <title>Genome sequence of Oerskovia enterophila VJag, an agar and cellulose degrading bacterium.</title>
        <authorList>
            <person name="Poehlein A."/>
            <person name="Jag V."/>
            <person name="Bengelsdorf F."/>
            <person name="Duerre P."/>
            <person name="Daniel R."/>
        </authorList>
    </citation>
    <scope>NUCLEOTIDE SEQUENCE [LARGE SCALE GENOMIC DNA]</scope>
    <source>
        <strain evidence="9 10">VJag</strain>
    </source>
</reference>
<dbReference type="OrthoDB" id="9791874at2"/>
<sequence>MILPVIEFPLDDVLELGAVFCAALSGGLAAIRKSFDIFGVLVLAWATGLGGGMLRDVLIGAIPPVGISSWRLVVAALAAGVVIYFFHPRLERMRRGIIVLDAGALALFVVVGTTKGLDYGVGMMAAVIVGTLTGIGGGILRDLLSSEAPLILQDRQLYAVPAIVGASITAVLWHEGWLTLWSQLATIGLVFGFRLVSLRLGWTVPGPWSGRRGGAGSGRM</sequence>